<sequence length="350" mass="37466">MSSELSPALTIPHTVAKHVLGDSAIRLADGDLNLYLHSSPEEQVSTEQKDKLPIMTLSVGKAAFPLFRSTLFGTLANNEAAYVFAPPITEAEGYVKIILPDGVKEPDTPLSRLRDTFESILLEHGLLKEGIEAAGDEVGRSVRESTYRIARRIQEATKELDSDSQYLWQDMLLMLMVRYLRENPPTKSPVEVPRSFHTTTSTSSSATESLFRAASLVTSAVGSAASSAGSWMTARVVPATEENVRRLNATSNAYDSSTRGIGDGIADVKNSLANGASSILENDLGPEARSVSGNLARSVDNVVGMAGQATRLTSGATLASGALNGAVSTENRLHKEKNSREQHQKEGSGH</sequence>
<name>A0AAW0FE08_9APHY</name>
<keyword evidence="4" id="KW-1185">Reference proteome</keyword>
<dbReference type="EMBL" id="JASBNA010000064">
    <property type="protein sequence ID" value="KAK7679033.1"/>
    <property type="molecule type" value="Genomic_DNA"/>
</dbReference>
<feature type="region of interest" description="Disordered" evidence="1">
    <location>
        <begin position="326"/>
        <end position="350"/>
    </location>
</feature>
<comment type="caution">
    <text evidence="3">The sequence shown here is derived from an EMBL/GenBank/DDBJ whole genome shotgun (WGS) entry which is preliminary data.</text>
</comment>
<dbReference type="Proteomes" id="UP001385951">
    <property type="component" value="Unassembled WGS sequence"/>
</dbReference>
<evidence type="ECO:0000313" key="4">
    <source>
        <dbReference type="Proteomes" id="UP001385951"/>
    </source>
</evidence>
<evidence type="ECO:0000313" key="3">
    <source>
        <dbReference type="EMBL" id="KAK7679033.1"/>
    </source>
</evidence>
<gene>
    <name evidence="3" type="ORF">QCA50_017977</name>
</gene>
<accession>A0AAW0FE08</accession>
<dbReference type="AlphaFoldDB" id="A0AAW0FE08"/>
<organism evidence="3 4">
    <name type="scientific">Cerrena zonata</name>
    <dbReference type="NCBI Taxonomy" id="2478898"/>
    <lineage>
        <taxon>Eukaryota</taxon>
        <taxon>Fungi</taxon>
        <taxon>Dikarya</taxon>
        <taxon>Basidiomycota</taxon>
        <taxon>Agaricomycotina</taxon>
        <taxon>Agaricomycetes</taxon>
        <taxon>Polyporales</taxon>
        <taxon>Cerrenaceae</taxon>
        <taxon>Cerrena</taxon>
    </lineage>
</organism>
<feature type="domain" description="Senescence" evidence="2">
    <location>
        <begin position="130"/>
        <end position="320"/>
    </location>
</feature>
<evidence type="ECO:0000256" key="1">
    <source>
        <dbReference type="SAM" id="MobiDB-lite"/>
    </source>
</evidence>
<dbReference type="Pfam" id="PF06911">
    <property type="entry name" value="Senescence"/>
    <property type="match status" value="1"/>
</dbReference>
<feature type="compositionally biased region" description="Basic and acidic residues" evidence="1">
    <location>
        <begin position="331"/>
        <end position="350"/>
    </location>
</feature>
<reference evidence="3 4" key="1">
    <citation type="submission" date="2022-09" db="EMBL/GenBank/DDBJ databases">
        <authorList>
            <person name="Palmer J.M."/>
        </authorList>
    </citation>
    <scope>NUCLEOTIDE SEQUENCE [LARGE SCALE GENOMIC DNA]</scope>
    <source>
        <strain evidence="3 4">DSM 7382</strain>
    </source>
</reference>
<evidence type="ECO:0000259" key="2">
    <source>
        <dbReference type="Pfam" id="PF06911"/>
    </source>
</evidence>
<protein>
    <recommendedName>
        <fullName evidence="2">Senescence domain-containing protein</fullName>
    </recommendedName>
</protein>
<dbReference type="InterPro" id="IPR009686">
    <property type="entry name" value="Senescence/spartin_C"/>
</dbReference>
<proteinExistence type="predicted"/>